<dbReference type="Proteomes" id="UP000683417">
    <property type="component" value="Unassembled WGS sequence"/>
</dbReference>
<keyword evidence="1" id="KW-0732">Signal</keyword>
<comment type="caution">
    <text evidence="2">The sequence shown here is derived from an EMBL/GenBank/DDBJ whole genome shotgun (WGS) entry which is preliminary data.</text>
</comment>
<accession>A0A9W4GID9</accession>
<protein>
    <submittedName>
        <fullName evidence="2">BgTH12-07830</fullName>
    </submittedName>
</protein>
<feature type="signal peptide" evidence="1">
    <location>
        <begin position="1"/>
        <end position="24"/>
    </location>
</feature>
<dbReference type="EMBL" id="CAJHIT010000011">
    <property type="protein sequence ID" value="CAD6506604.1"/>
    <property type="molecule type" value="Genomic_DNA"/>
</dbReference>
<name>A0A9W4GID9_BLUGR</name>
<evidence type="ECO:0000256" key="1">
    <source>
        <dbReference type="SAM" id="SignalP"/>
    </source>
</evidence>
<evidence type="ECO:0000313" key="3">
    <source>
        <dbReference type="Proteomes" id="UP000683417"/>
    </source>
</evidence>
<sequence length="114" mass="12838">MKFSNTASTAALAGLALLVSAVYGVIFDCGSITEFDYDTIMHYVSLATSDGMRVRDPPYFNGKVYGSYYFTKNINNEERSFLVQSVEAHPFYRFFDLTVTPTECELKDKNAQQS</sequence>
<evidence type="ECO:0000313" key="2">
    <source>
        <dbReference type="EMBL" id="CAD6506604.1"/>
    </source>
</evidence>
<feature type="chain" id="PRO_5040863395" evidence="1">
    <location>
        <begin position="25"/>
        <end position="114"/>
    </location>
</feature>
<gene>
    <name evidence="2" type="ORF">BGTH12_LOCUS7962</name>
</gene>
<proteinExistence type="predicted"/>
<reference evidence="2" key="1">
    <citation type="submission" date="2020-10" db="EMBL/GenBank/DDBJ databases">
        <authorList>
            <person name="Muller C M."/>
        </authorList>
    </citation>
    <scope>NUCLEOTIDE SEQUENCE</scope>
    <source>
        <strain evidence="2">THUN-12</strain>
    </source>
</reference>
<organism evidence="2 3">
    <name type="scientific">Blumeria graminis f. sp. triticale</name>
    <dbReference type="NCBI Taxonomy" id="1689686"/>
    <lineage>
        <taxon>Eukaryota</taxon>
        <taxon>Fungi</taxon>
        <taxon>Dikarya</taxon>
        <taxon>Ascomycota</taxon>
        <taxon>Pezizomycotina</taxon>
        <taxon>Leotiomycetes</taxon>
        <taxon>Erysiphales</taxon>
        <taxon>Erysiphaceae</taxon>
        <taxon>Blumeria</taxon>
    </lineage>
</organism>
<dbReference type="AlphaFoldDB" id="A0A9W4GID9"/>